<sequence length="118" mass="12345">MSYLGMNAKTGRRITGAEHLSQSIGKIIGTSVGTRVRRRPFGSVAPDLVDAPANAATLLQLYAAAATALLAWEPRLTLRAITAQVDAASPGALMFELSGEALIDNEVRPVSLSTRIGA</sequence>
<dbReference type="Proteomes" id="UP000076825">
    <property type="component" value="Chromosome 1"/>
</dbReference>
<evidence type="ECO:0000259" key="1">
    <source>
        <dbReference type="Pfam" id="PF04965"/>
    </source>
</evidence>
<accession>A0A157NN74</accession>
<evidence type="ECO:0000313" key="2">
    <source>
        <dbReference type="EMBL" id="SAI70618.1"/>
    </source>
</evidence>
<protein>
    <submittedName>
        <fullName evidence="2">Phage P2 baseplate assembly protein gpV</fullName>
    </submittedName>
</protein>
<dbReference type="STRING" id="123899.SAMEA3906487_02293"/>
<dbReference type="EMBL" id="LT546645">
    <property type="protein sequence ID" value="SAI70618.1"/>
    <property type="molecule type" value="Genomic_DNA"/>
</dbReference>
<dbReference type="Gene3D" id="3.10.450.40">
    <property type="match status" value="1"/>
</dbReference>
<evidence type="ECO:0000313" key="3">
    <source>
        <dbReference type="Proteomes" id="UP000076825"/>
    </source>
</evidence>
<dbReference type="KEGG" id="btrm:SAMEA390648702293"/>
<dbReference type="GeneID" id="56590437"/>
<feature type="domain" description="IraD/Gp25-like" evidence="1">
    <location>
        <begin position="16"/>
        <end position="103"/>
    </location>
</feature>
<organism evidence="2 3">
    <name type="scientific">Bordetella trematum</name>
    <dbReference type="NCBI Taxonomy" id="123899"/>
    <lineage>
        <taxon>Bacteria</taxon>
        <taxon>Pseudomonadati</taxon>
        <taxon>Pseudomonadota</taxon>
        <taxon>Betaproteobacteria</taxon>
        <taxon>Burkholderiales</taxon>
        <taxon>Alcaligenaceae</taxon>
        <taxon>Bordetella</taxon>
    </lineage>
</organism>
<dbReference type="PATRIC" id="fig|123899.6.peg.2281"/>
<dbReference type="AlphaFoldDB" id="A0A157NN74"/>
<dbReference type="SUPFAM" id="SSF160719">
    <property type="entry name" value="gpW/gp25-like"/>
    <property type="match status" value="1"/>
</dbReference>
<dbReference type="RefSeq" id="WP_231939989.1">
    <property type="nucleotide sequence ID" value="NZ_CP016340.1"/>
</dbReference>
<dbReference type="Pfam" id="PF04965">
    <property type="entry name" value="GPW_gp25"/>
    <property type="match status" value="1"/>
</dbReference>
<dbReference type="InterPro" id="IPR007048">
    <property type="entry name" value="IraD/Gp25-like"/>
</dbReference>
<gene>
    <name evidence="2" type="ORF">SAMEA3906487_02293</name>
</gene>
<keyword evidence="3" id="KW-1185">Reference proteome</keyword>
<name>A0A157NN74_9BORD</name>
<proteinExistence type="predicted"/>
<reference evidence="2 3" key="1">
    <citation type="submission" date="2016-04" db="EMBL/GenBank/DDBJ databases">
        <authorList>
            <consortium name="Pathogen Informatics"/>
        </authorList>
    </citation>
    <scope>NUCLEOTIDE SEQUENCE [LARGE SCALE GENOMIC DNA]</scope>
    <source>
        <strain evidence="2 3">H044680328</strain>
    </source>
</reference>